<reference evidence="8" key="1">
    <citation type="submission" date="2023-07" db="EMBL/GenBank/DDBJ databases">
        <title>Black Yeasts Isolated from many extreme environments.</title>
        <authorList>
            <person name="Coleine C."/>
            <person name="Stajich J.E."/>
            <person name="Selbmann L."/>
        </authorList>
    </citation>
    <scope>NUCLEOTIDE SEQUENCE</scope>
    <source>
        <strain evidence="8">CCFEE 5485</strain>
    </source>
</reference>
<dbReference type="EMBL" id="JAUTXT010000012">
    <property type="protein sequence ID" value="KAK3676022.1"/>
    <property type="molecule type" value="Genomic_DNA"/>
</dbReference>
<dbReference type="AlphaFoldDB" id="A0AAE0WQA1"/>
<dbReference type="InterPro" id="IPR029058">
    <property type="entry name" value="AB_hydrolase_fold"/>
</dbReference>
<keyword evidence="3 5" id="KW-1133">Transmembrane helix</keyword>
<name>A0AAE0WQA1_9PEZI</name>
<dbReference type="Pfam" id="PF12697">
    <property type="entry name" value="Abhydrolase_6"/>
    <property type="match status" value="1"/>
</dbReference>
<sequence>MSYTESLFPVAEEIDLHTLLFQPQTPPQAPTLLLLHFCGGSNTTFLPLAKHLSTKHTVIVPSLRGYGRSSRPANPEAYHLTNYASDVVTLLDKLARSEPSLLEHGLVLVGHSMGGKLAQYLLTQSHVASLVKALILLAPAPAQPFTLPPEMKRQQVQAFQDPTTARYVVENVLLGSDAHVNRTITQEQKESLVDDIVHASAEAKAAWPSYGMAEDYERVICDAVVEYVREHDGLHVLVIVGREDRVETIEGVSERTVNVLTAVGAKVDFHVLERVGHLLPVEAPRAVGVLVYEFVDSLRVGAHGNEAVAIDRARFNPTLHTSAFNLEGEWAVVNDVNTSIKRYIYFVAHIACPCYHYAAGVSRNPTLTIAASRTKDARVAMVSLLAWLKSNDYQILGPHLYPEPPIWYHIIPTIVLPTALMIPRTILSRWQNAAVFMPVIAAVTLKAWWEMGGVDVLSVNGLLWALFLLVLKDPWGDFRYVRGREMLERRVVAKDSGKTEVGTGLPSVTGNGSVKEQTATTLQTSLPTTIDHNNNDFYEGETKQPYPSALLARIPWVYTLLISIRLNNWRINSPSHDKTQPPAPAFPTHGAFALQALSSFALGYVVLDLTSVYIAWDPYFQNPNMPLASPLSLPSTLPSALQLLPLRLVRTMTIGAQAWALIGQMFYLPCLLPLTIHYMGWIGDEWSPHNWPPYFGPSSTILKHGVRGFWGSYWHQTMRFTVSAPGYELADLLGFKAGGTIRYAVITFTAFALSGLVHTGLVPPEPLNAIVSPHELRFYVFAFFAVQPIAVLLETLFASLMAKYGGGLERWRSGNGLRIRKLINAIWTISWFTLTLGLIGEMGRQLDWWHYWTVPVSLWKGLRGEGWVAWPVFA</sequence>
<evidence type="ECO:0000313" key="9">
    <source>
        <dbReference type="Proteomes" id="UP001274830"/>
    </source>
</evidence>
<dbReference type="Gene3D" id="3.40.50.1820">
    <property type="entry name" value="alpha/beta hydrolase"/>
    <property type="match status" value="1"/>
</dbReference>
<feature type="transmembrane region" description="Helical" evidence="5">
    <location>
        <begin position="822"/>
        <end position="840"/>
    </location>
</feature>
<dbReference type="Proteomes" id="UP001274830">
    <property type="component" value="Unassembled WGS sequence"/>
</dbReference>
<evidence type="ECO:0000256" key="3">
    <source>
        <dbReference type="ARBA" id="ARBA00022989"/>
    </source>
</evidence>
<dbReference type="GO" id="GO:0003824">
    <property type="term" value="F:catalytic activity"/>
    <property type="evidence" value="ECO:0007669"/>
    <property type="project" value="InterPro"/>
</dbReference>
<comment type="caution">
    <text evidence="8">The sequence shown here is derived from an EMBL/GenBank/DDBJ whole genome shotgun (WGS) entry which is preliminary data.</text>
</comment>
<evidence type="ECO:0000256" key="1">
    <source>
        <dbReference type="ARBA" id="ARBA00004141"/>
    </source>
</evidence>
<dbReference type="PANTHER" id="PTHR43798">
    <property type="entry name" value="MONOACYLGLYCEROL LIPASE"/>
    <property type="match status" value="1"/>
</dbReference>
<keyword evidence="9" id="KW-1185">Reference proteome</keyword>
<dbReference type="SUPFAM" id="SSF53474">
    <property type="entry name" value="alpha/beta-Hydrolases"/>
    <property type="match status" value="1"/>
</dbReference>
<evidence type="ECO:0000256" key="2">
    <source>
        <dbReference type="ARBA" id="ARBA00022692"/>
    </source>
</evidence>
<evidence type="ECO:0000256" key="5">
    <source>
        <dbReference type="SAM" id="Phobius"/>
    </source>
</evidence>
<dbReference type="PANTHER" id="PTHR43798:SF33">
    <property type="entry name" value="HYDROLASE, PUTATIVE (AFU_ORTHOLOGUE AFUA_2G14860)-RELATED"/>
    <property type="match status" value="1"/>
</dbReference>
<dbReference type="GO" id="GO:0016020">
    <property type="term" value="C:membrane"/>
    <property type="evidence" value="ECO:0007669"/>
    <property type="project" value="UniProtKB-SubCell"/>
</dbReference>
<dbReference type="InterPro" id="IPR032805">
    <property type="entry name" value="Wax_synthase_dom"/>
</dbReference>
<evidence type="ECO:0008006" key="10">
    <source>
        <dbReference type="Google" id="ProtNLM"/>
    </source>
</evidence>
<evidence type="ECO:0000259" key="6">
    <source>
        <dbReference type="Pfam" id="PF12697"/>
    </source>
</evidence>
<proteinExistence type="predicted"/>
<protein>
    <recommendedName>
        <fullName evidence="10">Wax synthase domain-containing protein</fullName>
    </recommendedName>
</protein>
<dbReference type="InterPro" id="IPR000639">
    <property type="entry name" value="Epox_hydrolase-like"/>
</dbReference>
<dbReference type="Pfam" id="PF13813">
    <property type="entry name" value="MBOAT_2"/>
    <property type="match status" value="1"/>
</dbReference>
<feature type="domain" description="AB hydrolase-1" evidence="6">
    <location>
        <begin position="32"/>
        <end position="287"/>
    </location>
</feature>
<dbReference type="PRINTS" id="PR00412">
    <property type="entry name" value="EPOXHYDRLASE"/>
</dbReference>
<comment type="subcellular location">
    <subcellularLocation>
        <location evidence="1">Membrane</location>
        <topology evidence="1">Multi-pass membrane protein</topology>
    </subcellularLocation>
</comment>
<dbReference type="PRINTS" id="PR00111">
    <property type="entry name" value="ABHYDROLASE"/>
</dbReference>
<feature type="transmembrane region" description="Helical" evidence="5">
    <location>
        <begin position="778"/>
        <end position="801"/>
    </location>
</feature>
<keyword evidence="4 5" id="KW-0472">Membrane</keyword>
<evidence type="ECO:0000313" key="8">
    <source>
        <dbReference type="EMBL" id="KAK3676022.1"/>
    </source>
</evidence>
<feature type="transmembrane region" description="Helical" evidence="5">
    <location>
        <begin position="741"/>
        <end position="758"/>
    </location>
</feature>
<organism evidence="8 9">
    <name type="scientific">Recurvomyces mirabilis</name>
    <dbReference type="NCBI Taxonomy" id="574656"/>
    <lineage>
        <taxon>Eukaryota</taxon>
        <taxon>Fungi</taxon>
        <taxon>Dikarya</taxon>
        <taxon>Ascomycota</taxon>
        <taxon>Pezizomycotina</taxon>
        <taxon>Dothideomycetes</taxon>
        <taxon>Dothideomycetidae</taxon>
        <taxon>Mycosphaerellales</taxon>
        <taxon>Teratosphaeriaceae</taxon>
        <taxon>Recurvomyces</taxon>
    </lineage>
</organism>
<accession>A0AAE0WQA1</accession>
<feature type="domain" description="Wax synthase" evidence="7">
    <location>
        <begin position="691"/>
        <end position="759"/>
    </location>
</feature>
<dbReference type="InterPro" id="IPR000073">
    <property type="entry name" value="AB_hydrolase_1"/>
</dbReference>
<evidence type="ECO:0000259" key="7">
    <source>
        <dbReference type="Pfam" id="PF13813"/>
    </source>
</evidence>
<dbReference type="InterPro" id="IPR050266">
    <property type="entry name" value="AB_hydrolase_sf"/>
</dbReference>
<gene>
    <name evidence="8" type="ORF">LTR78_004214</name>
</gene>
<evidence type="ECO:0000256" key="4">
    <source>
        <dbReference type="ARBA" id="ARBA00023136"/>
    </source>
</evidence>
<keyword evidence="2 5" id="KW-0812">Transmembrane</keyword>